<organism evidence="8 9">
    <name type="scientific">Devosia nitrariae</name>
    <dbReference type="NCBI Taxonomy" id="2071872"/>
    <lineage>
        <taxon>Bacteria</taxon>
        <taxon>Pseudomonadati</taxon>
        <taxon>Pseudomonadota</taxon>
        <taxon>Alphaproteobacteria</taxon>
        <taxon>Hyphomicrobiales</taxon>
        <taxon>Devosiaceae</taxon>
        <taxon>Devosia</taxon>
    </lineage>
</organism>
<dbReference type="EMBL" id="BSNS01000011">
    <property type="protein sequence ID" value="GLQ55296.1"/>
    <property type="molecule type" value="Genomic_DNA"/>
</dbReference>
<protein>
    <submittedName>
        <fullName evidence="8">Oligo alginate lyase</fullName>
    </submittedName>
</protein>
<feature type="domain" description="Heparinase II/III-like C-terminal" evidence="6">
    <location>
        <begin position="492"/>
        <end position="692"/>
    </location>
</feature>
<keyword evidence="3" id="KW-0574">Periplasm</keyword>
<dbReference type="PIRSF" id="PIRSF034409">
    <property type="entry name" value="Oligosach_lyase"/>
    <property type="match status" value="1"/>
</dbReference>
<dbReference type="PANTHER" id="PTHR39210:SF1">
    <property type="entry name" value="HEPARIN-SULFATE LYASE"/>
    <property type="match status" value="1"/>
</dbReference>
<evidence type="ECO:0000313" key="9">
    <source>
        <dbReference type="Proteomes" id="UP001156691"/>
    </source>
</evidence>
<evidence type="ECO:0000256" key="4">
    <source>
        <dbReference type="ARBA" id="ARBA00023239"/>
    </source>
</evidence>
<proteinExistence type="predicted"/>
<reference evidence="9" key="1">
    <citation type="journal article" date="2019" name="Int. J. Syst. Evol. Microbiol.">
        <title>The Global Catalogue of Microorganisms (GCM) 10K type strain sequencing project: providing services to taxonomists for standard genome sequencing and annotation.</title>
        <authorList>
            <consortium name="The Broad Institute Genomics Platform"/>
            <consortium name="The Broad Institute Genome Sequencing Center for Infectious Disease"/>
            <person name="Wu L."/>
            <person name="Ma J."/>
        </authorList>
    </citation>
    <scope>NUCLEOTIDE SEQUENCE [LARGE SCALE GENOMIC DNA]</scope>
    <source>
        <strain evidence="9">NBRC 112416</strain>
    </source>
</reference>
<comment type="caution">
    <text evidence="8">The sequence shown here is derived from an EMBL/GenBank/DDBJ whole genome shotgun (WGS) entry which is preliminary data.</text>
</comment>
<dbReference type="Pfam" id="PF16332">
    <property type="entry name" value="DUF4962"/>
    <property type="match status" value="1"/>
</dbReference>
<dbReference type="InterPro" id="IPR032518">
    <property type="entry name" value="HepII_N"/>
</dbReference>
<gene>
    <name evidence="8" type="ORF">GCM10010862_25550</name>
</gene>
<dbReference type="InterPro" id="IPR012364">
    <property type="entry name" value="Oligosacch_lyase"/>
</dbReference>
<dbReference type="Gene3D" id="2.70.98.70">
    <property type="match status" value="1"/>
</dbReference>
<feature type="region of interest" description="Disordered" evidence="5">
    <location>
        <begin position="1"/>
        <end position="40"/>
    </location>
</feature>
<evidence type="ECO:0000259" key="7">
    <source>
        <dbReference type="Pfam" id="PF16332"/>
    </source>
</evidence>
<dbReference type="GO" id="GO:0016829">
    <property type="term" value="F:lyase activity"/>
    <property type="evidence" value="ECO:0007669"/>
    <property type="project" value="UniProtKB-KW"/>
</dbReference>
<dbReference type="PANTHER" id="PTHR39210">
    <property type="entry name" value="HEPARIN-SULFATE LYASE"/>
    <property type="match status" value="1"/>
</dbReference>
<dbReference type="Proteomes" id="UP001156691">
    <property type="component" value="Unassembled WGS sequence"/>
</dbReference>
<sequence length="781" mass="88113">MRPSAPESLRKAVLDQPRPGSLTIAYTPDADRSPTENPPRFSWLPDIDDASRYVVEVSTNVEFEPESTHRYPGLAWNFFTPDETFAPGTYYWRYALWDEAESVPGSEWSAVRTFALAEGLPQTPVLSLAERRGRTKYAHPRLWLDGTELEAFSARIAADPTTCGWDIFFAKSVQPWIDRPIIAEPKPYPDNVRVASLWRQMYIDCQEVIYAIRHLAIAGRVLGDTRLLDRAREWLLAVAAWDTKGPTSRAYNDEAAFRVVVALAWGYDWLHDHLSEAERQSVRVVLLERTREVAEHVIGHARIHVFPYDSHAVRSLSAVLTPACIALDGESEEAMGWLDYTVDFLATLYSPWAGTDGGWAEGPHYWMTGIAYFIEAANLVAKYLGLDLYRRPFLQNTGAFPLYTKAPGTRRACFGDDSTLGDLPGLKVGYNVRQFAGVSGNGHYQWYFEQLKADAAGTEMAFYNYGWWDLNFDDLVYAHDHAPVASVEPADLPPVRWFKDIGWVAIQKHIHDPNRHIQFVFKSSPYGSLSHSHGDQNAFLLYAYGEDLAIQSGYYIAFNSSMHRDWRRQTRSKNAVLIGEKGQYAEKDKALARRASGSILDVTEAPGHVLIRADATAAYKVLNDTVLRVERDVHFVDDSYFIFVDRVETAQPQTLEWLCHTVGPIDAGKTSFRYRGERAGFSGQFIFSSNGAPRISVVEGFPGIDPAETEGLETHHHLRAEIEAATKHVLVTLLVPYALDAPKRIFSFIDDQGFATDIYFTDVDDRRFKLTLAKDFENAAI</sequence>
<feature type="domain" description="Heparinase II N-terminal" evidence="7">
    <location>
        <begin position="51"/>
        <end position="430"/>
    </location>
</feature>
<evidence type="ECO:0000256" key="2">
    <source>
        <dbReference type="ARBA" id="ARBA00022729"/>
    </source>
</evidence>
<comment type="subcellular location">
    <subcellularLocation>
        <location evidence="1">Periplasm</location>
    </subcellularLocation>
</comment>
<keyword evidence="4 8" id="KW-0456">Lyase</keyword>
<evidence type="ECO:0000256" key="5">
    <source>
        <dbReference type="SAM" id="MobiDB-lite"/>
    </source>
</evidence>
<dbReference type="InterPro" id="IPR008929">
    <property type="entry name" value="Chondroitin_lyas"/>
</dbReference>
<evidence type="ECO:0000256" key="3">
    <source>
        <dbReference type="ARBA" id="ARBA00022764"/>
    </source>
</evidence>
<dbReference type="Pfam" id="PF07940">
    <property type="entry name" value="Hepar_II_III_C"/>
    <property type="match status" value="1"/>
</dbReference>
<evidence type="ECO:0000313" key="8">
    <source>
        <dbReference type="EMBL" id="GLQ55296.1"/>
    </source>
</evidence>
<dbReference type="InterPro" id="IPR012480">
    <property type="entry name" value="Hepar_II_III_C"/>
</dbReference>
<dbReference type="SUPFAM" id="SSF48230">
    <property type="entry name" value="Chondroitin AC/alginate lyase"/>
    <property type="match status" value="1"/>
</dbReference>
<evidence type="ECO:0000256" key="1">
    <source>
        <dbReference type="ARBA" id="ARBA00004418"/>
    </source>
</evidence>
<dbReference type="Gene3D" id="1.50.10.100">
    <property type="entry name" value="Chondroitin AC/alginate lyase"/>
    <property type="match status" value="1"/>
</dbReference>
<evidence type="ECO:0000259" key="6">
    <source>
        <dbReference type="Pfam" id="PF07940"/>
    </source>
</evidence>
<keyword evidence="2" id="KW-0732">Signal</keyword>
<keyword evidence="9" id="KW-1185">Reference proteome</keyword>
<name>A0ABQ5W5U7_9HYPH</name>
<dbReference type="RefSeq" id="WP_284340714.1">
    <property type="nucleotide sequence ID" value="NZ_BSNS01000011.1"/>
</dbReference>
<dbReference type="InterPro" id="IPR013783">
    <property type="entry name" value="Ig-like_fold"/>
</dbReference>
<accession>A0ABQ5W5U7</accession>
<dbReference type="Gene3D" id="2.60.40.10">
    <property type="entry name" value="Immunoglobulins"/>
    <property type="match status" value="1"/>
</dbReference>